<evidence type="ECO:0000313" key="1">
    <source>
        <dbReference type="EMBL" id="CAD7628781.1"/>
    </source>
</evidence>
<dbReference type="AlphaFoldDB" id="A0A7R9KSX2"/>
<name>A0A7R9KSX2_9ACAR</name>
<protein>
    <submittedName>
        <fullName evidence="1">Uncharacterized protein</fullName>
    </submittedName>
</protein>
<gene>
    <name evidence="1" type="ORF">OSB1V03_LOCUS9202</name>
</gene>
<keyword evidence="2" id="KW-1185">Reference proteome</keyword>
<proteinExistence type="predicted"/>
<dbReference type="EMBL" id="CAJPIZ010006086">
    <property type="protein sequence ID" value="CAG2109211.1"/>
    <property type="molecule type" value="Genomic_DNA"/>
</dbReference>
<dbReference type="EMBL" id="OC860661">
    <property type="protein sequence ID" value="CAD7628781.1"/>
    <property type="molecule type" value="Genomic_DNA"/>
</dbReference>
<dbReference type="Proteomes" id="UP000759131">
    <property type="component" value="Unassembled WGS sequence"/>
</dbReference>
<accession>A0A7R9KSX2</accession>
<reference evidence="1" key="1">
    <citation type="submission" date="2020-11" db="EMBL/GenBank/DDBJ databases">
        <authorList>
            <person name="Tran Van P."/>
        </authorList>
    </citation>
    <scope>NUCLEOTIDE SEQUENCE</scope>
</reference>
<evidence type="ECO:0000313" key="2">
    <source>
        <dbReference type="Proteomes" id="UP000759131"/>
    </source>
</evidence>
<organism evidence="1">
    <name type="scientific">Medioppia subpectinata</name>
    <dbReference type="NCBI Taxonomy" id="1979941"/>
    <lineage>
        <taxon>Eukaryota</taxon>
        <taxon>Metazoa</taxon>
        <taxon>Ecdysozoa</taxon>
        <taxon>Arthropoda</taxon>
        <taxon>Chelicerata</taxon>
        <taxon>Arachnida</taxon>
        <taxon>Acari</taxon>
        <taxon>Acariformes</taxon>
        <taxon>Sarcoptiformes</taxon>
        <taxon>Oribatida</taxon>
        <taxon>Brachypylina</taxon>
        <taxon>Oppioidea</taxon>
        <taxon>Oppiidae</taxon>
        <taxon>Medioppia</taxon>
    </lineage>
</organism>
<sequence length="200" mass="22703">MYNLAIAEENPIDYGEQANTDAVKMRAYTLVEPIGAILNAAEKRYKTQGLTIPTILYEDVKVYVLETLPWVFQQFKAVANETNRERVTAQFIGEVHGFNYMSKRLDKIRLSGPLNVAGSASELLGKIQQTEKFILESLDHEMAIASHPVWVAFHLRIKNFMTAEFPKLYKAINELPDEETKRKNLQVLLADLSHATLPPL</sequence>